<dbReference type="RefSeq" id="WP_246590695.1">
    <property type="nucleotide sequence ID" value="NZ_CP076607.1"/>
</dbReference>
<gene>
    <name evidence="3" type="ORF">SAMN04487895_10461</name>
</gene>
<dbReference type="NCBIfam" id="NF002869">
    <property type="entry name" value="PRK03187.1"/>
    <property type="match status" value="1"/>
</dbReference>
<organism evidence="3 4">
    <name type="scientific">Paenibacillus sophorae</name>
    <dbReference type="NCBI Taxonomy" id="1333845"/>
    <lineage>
        <taxon>Bacteria</taxon>
        <taxon>Bacillati</taxon>
        <taxon>Bacillota</taxon>
        <taxon>Bacilli</taxon>
        <taxon>Bacillales</taxon>
        <taxon>Paenibacillaceae</taxon>
        <taxon>Paenibacillus</taxon>
    </lineage>
</organism>
<sequence>MITFLNGGQNGIDMSTLSGVERESVEKKQRSPETYVYESPAALAFELNTRRRIVEAAVALDASGVTFVPFETTRGNRNFWSRTSEGGLRLNAGVLPSDGINDIFRNGRLYAFECATGAVVVLYKGVLDALGEEVFNSYFKNLLLYDWHYDSDLQLTAINNREEAYPGDVQYFKNPDHDPDKPEWQGENVIVLGKGMYFGHGIGITTAEGIITALNRERVPGSRTSAYLLDETFHPDFEYLRRLSAGRSLPSAAVRYTGYAVIARIGSHNYIYTRKKIVRPTWPI</sequence>
<dbReference type="GO" id="GO:0030435">
    <property type="term" value="P:sporulation resulting in formation of a cellular spore"/>
    <property type="evidence" value="ECO:0007669"/>
    <property type="project" value="UniProtKB-KW"/>
</dbReference>
<reference evidence="3 4" key="1">
    <citation type="submission" date="2016-10" db="EMBL/GenBank/DDBJ databases">
        <authorList>
            <person name="de Groot N.N."/>
        </authorList>
    </citation>
    <scope>NUCLEOTIDE SEQUENCE [LARGE SCALE GENOMIC DNA]</scope>
    <source>
        <strain evidence="3 4">CGMCC 1.10238</strain>
    </source>
</reference>
<protein>
    <submittedName>
        <fullName evidence="3">Protein-glutamine gamma-glutamyltransferase</fullName>
    </submittedName>
</protein>
<dbReference type="HAMAP" id="MF_00727">
    <property type="entry name" value="Tgl"/>
    <property type="match status" value="1"/>
</dbReference>
<proteinExistence type="inferred from homology"/>
<dbReference type="Pfam" id="PF20085">
    <property type="entry name" value="TGL"/>
    <property type="match status" value="1"/>
</dbReference>
<dbReference type="AlphaFoldDB" id="A0A1H8KXG1"/>
<evidence type="ECO:0000256" key="2">
    <source>
        <dbReference type="ARBA" id="ARBA00022969"/>
    </source>
</evidence>
<evidence type="ECO:0000313" key="3">
    <source>
        <dbReference type="EMBL" id="SEN97563.1"/>
    </source>
</evidence>
<accession>A0A1H8KXG1</accession>
<keyword evidence="2" id="KW-0749">Sporulation</keyword>
<dbReference type="STRING" id="1333845.SAMN04487895_10461"/>
<dbReference type="GO" id="GO:0003810">
    <property type="term" value="F:protein-glutamine gamma-glutamyltransferase activity"/>
    <property type="evidence" value="ECO:0007669"/>
    <property type="project" value="InterPro"/>
</dbReference>
<dbReference type="EMBL" id="FODH01000004">
    <property type="protein sequence ID" value="SEN97563.1"/>
    <property type="molecule type" value="Genomic_DNA"/>
</dbReference>
<dbReference type="InterPro" id="IPR020916">
    <property type="entry name" value="Gln_gamma-glutamylTfrase_bac"/>
</dbReference>
<evidence type="ECO:0000256" key="1">
    <source>
        <dbReference type="ARBA" id="ARBA00022679"/>
    </source>
</evidence>
<name>A0A1H8KXG1_9BACL</name>
<dbReference type="Proteomes" id="UP000198809">
    <property type="component" value="Unassembled WGS sequence"/>
</dbReference>
<keyword evidence="1 3" id="KW-0808">Transferase</keyword>
<evidence type="ECO:0000313" key="4">
    <source>
        <dbReference type="Proteomes" id="UP000198809"/>
    </source>
</evidence>